<feature type="transmembrane region" description="Helical" evidence="11">
    <location>
        <begin position="207"/>
        <end position="226"/>
    </location>
</feature>
<feature type="compositionally biased region" description="Basic and acidic residues" evidence="10">
    <location>
        <begin position="270"/>
        <end position="281"/>
    </location>
</feature>
<evidence type="ECO:0000313" key="13">
    <source>
        <dbReference type="EMBL" id="CCG81143.1"/>
    </source>
</evidence>
<keyword evidence="7 11" id="KW-1133">Transmembrane helix</keyword>
<evidence type="ECO:0000256" key="11">
    <source>
        <dbReference type="SAM" id="Phobius"/>
    </source>
</evidence>
<feature type="transmembrane region" description="Helical" evidence="11">
    <location>
        <begin position="176"/>
        <end position="195"/>
    </location>
</feature>
<evidence type="ECO:0000256" key="3">
    <source>
        <dbReference type="ARBA" id="ARBA00008640"/>
    </source>
</evidence>
<dbReference type="eggNOG" id="KOG3140">
    <property type="taxonomic scope" value="Eukaryota"/>
</dbReference>
<feature type="domain" description="VTT" evidence="12">
    <location>
        <begin position="81"/>
        <end position="186"/>
    </location>
</feature>
<keyword evidence="8" id="KW-0333">Golgi apparatus</keyword>
<evidence type="ECO:0000256" key="7">
    <source>
        <dbReference type="ARBA" id="ARBA00022989"/>
    </source>
</evidence>
<evidence type="ECO:0000256" key="8">
    <source>
        <dbReference type="ARBA" id="ARBA00023034"/>
    </source>
</evidence>
<feature type="region of interest" description="Disordered" evidence="10">
    <location>
        <begin position="259"/>
        <end position="281"/>
    </location>
</feature>
<dbReference type="STRING" id="1097556.R4X7M3"/>
<dbReference type="Proteomes" id="UP000013776">
    <property type="component" value="Unassembled WGS sequence"/>
</dbReference>
<proteinExistence type="inferred from homology"/>
<gene>
    <name evidence="13" type="ORF">TAPDE_000852</name>
</gene>
<evidence type="ECO:0000256" key="1">
    <source>
        <dbReference type="ARBA" id="ARBA00002978"/>
    </source>
</evidence>
<dbReference type="AlphaFoldDB" id="R4X7M3"/>
<evidence type="ECO:0000313" key="14">
    <source>
        <dbReference type="Proteomes" id="UP000013776"/>
    </source>
</evidence>
<evidence type="ECO:0000256" key="6">
    <source>
        <dbReference type="ARBA" id="ARBA00022692"/>
    </source>
</evidence>
<keyword evidence="14" id="KW-1185">Reference proteome</keyword>
<feature type="transmembrane region" description="Helical" evidence="11">
    <location>
        <begin position="91"/>
        <end position="115"/>
    </location>
</feature>
<comment type="similarity">
    <text evidence="3">Belongs to the TVP38/TMEM64 family.</text>
</comment>
<dbReference type="Pfam" id="PF09335">
    <property type="entry name" value="VTT_dom"/>
    <property type="match status" value="1"/>
</dbReference>
<comment type="function">
    <text evidence="1">Golgi membrane protein involved in vesicular trafficking and spindle migration.</text>
</comment>
<organism evidence="13 14">
    <name type="scientific">Taphrina deformans (strain PYCC 5710 / ATCC 11124 / CBS 356.35 / IMI 108563 / JCM 9778 / NBRC 8474)</name>
    <name type="common">Peach leaf curl fungus</name>
    <name type="synonym">Lalaria deformans</name>
    <dbReference type="NCBI Taxonomy" id="1097556"/>
    <lineage>
        <taxon>Eukaryota</taxon>
        <taxon>Fungi</taxon>
        <taxon>Dikarya</taxon>
        <taxon>Ascomycota</taxon>
        <taxon>Taphrinomycotina</taxon>
        <taxon>Taphrinomycetes</taxon>
        <taxon>Taphrinales</taxon>
        <taxon>Taphrinaceae</taxon>
        <taxon>Taphrina</taxon>
    </lineage>
</organism>
<evidence type="ECO:0000256" key="4">
    <source>
        <dbReference type="ARBA" id="ARBA00013533"/>
    </source>
</evidence>
<keyword evidence="6 11" id="KW-0812">Transmembrane</keyword>
<sequence>MFGPHSTLRRKYDRLTRQQKIIIGSTVGGGFLLFILIASIFHERIIEYFKPLAEKYTRRPGGFLVPSFMLMLACIPPILGHELISFLTGFVYGNVGFLIVIISTALGETILFLSFRHFLTSRLVSFRKKYKDYDIFVRIIEEGGTYMIVAIRCSAVPSHFSTPLFASIEEIEYKTWLICFFISSFSLYPPVYLGWLLKRGESSRITPWLLTTAVLVTASVCVYIWIQYRRHKSARPVHDVPVDEEAGLSEADHQNLLDDFEMPEEPVEGSPRESFSKTRNA</sequence>
<dbReference type="PANTHER" id="PTHR47549">
    <property type="entry name" value="GOLGI APPARATUS MEMBRANE PROTEIN TVP38-RELATED"/>
    <property type="match status" value="1"/>
</dbReference>
<feature type="transmembrane region" description="Helical" evidence="11">
    <location>
        <begin position="61"/>
        <end position="79"/>
    </location>
</feature>
<evidence type="ECO:0000256" key="2">
    <source>
        <dbReference type="ARBA" id="ARBA00004653"/>
    </source>
</evidence>
<reference evidence="13 14" key="1">
    <citation type="journal article" date="2013" name="MBio">
        <title>Genome sequencing of the plant pathogen Taphrina deformans, the causal agent of peach leaf curl.</title>
        <authorList>
            <person name="Cisse O.H."/>
            <person name="Almeida J.M.G.C.F."/>
            <person name="Fonseca A."/>
            <person name="Kumar A.A."/>
            <person name="Salojaervi J."/>
            <person name="Overmyer K."/>
            <person name="Hauser P.M."/>
            <person name="Pagni M."/>
        </authorList>
    </citation>
    <scope>NUCLEOTIDE SEQUENCE [LARGE SCALE GENOMIC DNA]</scope>
    <source>
        <strain evidence="14">PYCC 5710 / ATCC 11124 / CBS 356.35 / IMI 108563 / JCM 9778 / NBRC 8474</strain>
    </source>
</reference>
<dbReference type="PANTHER" id="PTHR47549:SF2">
    <property type="entry name" value="GOLGI APPARATUS MEMBRANE PROTEIN TVP38"/>
    <property type="match status" value="1"/>
</dbReference>
<evidence type="ECO:0000259" key="12">
    <source>
        <dbReference type="Pfam" id="PF09335"/>
    </source>
</evidence>
<feature type="transmembrane region" description="Helical" evidence="11">
    <location>
        <begin position="21"/>
        <end position="41"/>
    </location>
</feature>
<dbReference type="OrthoDB" id="166803at2759"/>
<dbReference type="VEuPathDB" id="FungiDB:TAPDE_000852"/>
<comment type="subcellular location">
    <subcellularLocation>
        <location evidence="2">Golgi apparatus membrane</location>
        <topology evidence="2">Multi-pass membrane protein</topology>
    </subcellularLocation>
</comment>
<dbReference type="EMBL" id="CAHR02000027">
    <property type="protein sequence ID" value="CCG81143.1"/>
    <property type="molecule type" value="Genomic_DNA"/>
</dbReference>
<evidence type="ECO:0000256" key="9">
    <source>
        <dbReference type="ARBA" id="ARBA00023136"/>
    </source>
</evidence>
<comment type="caution">
    <text evidence="13">The sequence shown here is derived from an EMBL/GenBank/DDBJ whole genome shotgun (WGS) entry which is preliminary data.</text>
</comment>
<dbReference type="GO" id="GO:0000139">
    <property type="term" value="C:Golgi membrane"/>
    <property type="evidence" value="ECO:0007669"/>
    <property type="project" value="UniProtKB-SubCell"/>
</dbReference>
<dbReference type="InterPro" id="IPR051076">
    <property type="entry name" value="Golgi_membrane_TVP38/TMEM64"/>
</dbReference>
<evidence type="ECO:0000256" key="10">
    <source>
        <dbReference type="SAM" id="MobiDB-lite"/>
    </source>
</evidence>
<accession>R4X7M3</accession>
<evidence type="ECO:0000256" key="5">
    <source>
        <dbReference type="ARBA" id="ARBA00020673"/>
    </source>
</evidence>
<name>R4X7M3_TAPDE</name>
<dbReference type="InterPro" id="IPR032816">
    <property type="entry name" value="VTT_dom"/>
</dbReference>
<keyword evidence="9 11" id="KW-0472">Membrane</keyword>
<protein>
    <recommendedName>
        <fullName evidence="4">Golgi apparatus membrane protein TVP38</fullName>
    </recommendedName>
    <alternativeName>
        <fullName evidence="5">Golgi apparatus membrane protein tvp38</fullName>
    </alternativeName>
</protein>